<dbReference type="Proteomes" id="UP000697330">
    <property type="component" value="Unassembled WGS sequence"/>
</dbReference>
<dbReference type="Gene3D" id="3.40.50.1820">
    <property type="entry name" value="alpha/beta hydrolase"/>
    <property type="match status" value="1"/>
</dbReference>
<feature type="region of interest" description="Disordered" evidence="1">
    <location>
        <begin position="1"/>
        <end position="25"/>
    </location>
</feature>
<gene>
    <name evidence="2" type="ORF">K8U72_10845</name>
</gene>
<accession>A0A921KMC5</accession>
<dbReference type="SUPFAM" id="SSF53474">
    <property type="entry name" value="alpha/beta-Hydrolases"/>
    <property type="match status" value="1"/>
</dbReference>
<reference evidence="2" key="2">
    <citation type="submission" date="2021-09" db="EMBL/GenBank/DDBJ databases">
        <authorList>
            <person name="Gilroy R."/>
        </authorList>
    </citation>
    <scope>NUCLEOTIDE SEQUENCE</scope>
    <source>
        <strain evidence="2">CHK124-7917</strain>
    </source>
</reference>
<dbReference type="InterPro" id="IPR029058">
    <property type="entry name" value="AB_hydrolase_fold"/>
</dbReference>
<dbReference type="GO" id="GO:0004185">
    <property type="term" value="F:serine-type carboxypeptidase activity"/>
    <property type="evidence" value="ECO:0007669"/>
    <property type="project" value="InterPro"/>
</dbReference>
<dbReference type="InterPro" id="IPR001563">
    <property type="entry name" value="Peptidase_S10"/>
</dbReference>
<dbReference type="Pfam" id="PF00450">
    <property type="entry name" value="Peptidase_S10"/>
    <property type="match status" value="1"/>
</dbReference>
<proteinExistence type="predicted"/>
<evidence type="ECO:0000313" key="3">
    <source>
        <dbReference type="Proteomes" id="UP000697330"/>
    </source>
</evidence>
<protein>
    <submittedName>
        <fullName evidence="2">Peptidase S10</fullName>
    </submittedName>
</protein>
<evidence type="ECO:0000256" key="1">
    <source>
        <dbReference type="SAM" id="MobiDB-lite"/>
    </source>
</evidence>
<name>A0A921KMC5_9ACTN</name>
<dbReference type="RefSeq" id="WP_075279641.1">
    <property type="nucleotide sequence ID" value="NZ_CALUGK010000002.1"/>
</dbReference>
<dbReference type="OrthoDB" id="9770107at2"/>
<dbReference type="EMBL" id="DYWQ01000166">
    <property type="protein sequence ID" value="HJF46254.1"/>
    <property type="molecule type" value="Genomic_DNA"/>
</dbReference>
<comment type="caution">
    <text evidence="2">The sequence shown here is derived from an EMBL/GenBank/DDBJ whole genome shotgun (WGS) entry which is preliminary data.</text>
</comment>
<sequence>MAEEKSEAAAPEQPTGQGTGSVRGVYASIPADRATGVPEPASARLTWTDGERSIDYEARASHLDVRDDAGVLLGRMFSVSYVAVDGEGRANASRPVTFAYNGGPGSSSVPINLGGIGPRRVATDGVSHLRADAPIEDNPHTLLAESDVVFLDALGTGWSVLAEDADPKKVFCTDGDADAFARAICAWLTENGRWSSPLYLFGESYGTVRNSVLMRLLGERGVQLTGVVMLSAVFNIAGLLNPGDDLYYLGMMPTFAATAQFFGRAGAGVDEDEWFSRAMDFTERELAPALLRGDRLGEAEERAVAERMAAFIGLSAEHILAHHLRVDLLDFRTHLLADEGRVCGRLDTRFSSDAPSPMQSYDMWLAGEDPADDAVEGAWVRAFRRLCADDLGYAGPARYLSNNYDKVNAGWDWGHEEPGLGRVATPNVSLDIAVAMRRNPTLKLAILGGRYDAATTWWNVVHDMSCQFLSPALKSRVSWHLYGCGHMAYVDEPTLEAMGHDLHEFYERR</sequence>
<evidence type="ECO:0000313" key="2">
    <source>
        <dbReference type="EMBL" id="HJF46254.1"/>
    </source>
</evidence>
<reference evidence="2" key="1">
    <citation type="journal article" date="2021" name="PeerJ">
        <title>Extensive microbial diversity within the chicken gut microbiome revealed by metagenomics and culture.</title>
        <authorList>
            <person name="Gilroy R."/>
            <person name="Ravi A."/>
            <person name="Getino M."/>
            <person name="Pursley I."/>
            <person name="Horton D.L."/>
            <person name="Alikhan N.F."/>
            <person name="Baker D."/>
            <person name="Gharbi K."/>
            <person name="Hall N."/>
            <person name="Watson M."/>
            <person name="Adriaenssens E.M."/>
            <person name="Foster-Nyarko E."/>
            <person name="Jarju S."/>
            <person name="Secka A."/>
            <person name="Antonio M."/>
            <person name="Oren A."/>
            <person name="Chaudhuri R.R."/>
            <person name="La Ragione R."/>
            <person name="Hildebrand F."/>
            <person name="Pallen M.J."/>
        </authorList>
    </citation>
    <scope>NUCLEOTIDE SEQUENCE</scope>
    <source>
        <strain evidence="2">CHK124-7917</strain>
    </source>
</reference>
<dbReference type="GO" id="GO:0006508">
    <property type="term" value="P:proteolysis"/>
    <property type="evidence" value="ECO:0007669"/>
    <property type="project" value="InterPro"/>
</dbReference>
<organism evidence="2 3">
    <name type="scientific">Thermophilibacter provencensis</name>
    <dbReference type="NCBI Taxonomy" id="1852386"/>
    <lineage>
        <taxon>Bacteria</taxon>
        <taxon>Bacillati</taxon>
        <taxon>Actinomycetota</taxon>
        <taxon>Coriobacteriia</taxon>
        <taxon>Coriobacteriales</taxon>
        <taxon>Atopobiaceae</taxon>
        <taxon>Thermophilibacter</taxon>
    </lineage>
</organism>
<dbReference type="AlphaFoldDB" id="A0A921KMC5"/>